<dbReference type="Proteomes" id="UP000037069">
    <property type="component" value="Unassembled WGS sequence"/>
</dbReference>
<keyword evidence="2" id="KW-1185">Reference proteome</keyword>
<dbReference type="EMBL" id="JRES01000518">
    <property type="protein sequence ID" value="KNC30465.1"/>
    <property type="molecule type" value="Genomic_DNA"/>
</dbReference>
<proteinExistence type="predicted"/>
<sequence>MVVILDSKLSWHLSTQSRLLKAAAVRRIIDAKNIVELKKNNLVSSLERESNNNKKPNKNLKKCSTFNWVDVNNKFQRGGQSHPIIVVSLRLVLIPRHPDGLVGRSNSTLSTSGPTNTSPFHLSITFAFHWGRRFIYRYPTPTSSYEIRGSALRSDLHFIICEIKS</sequence>
<evidence type="ECO:0000313" key="1">
    <source>
        <dbReference type="EMBL" id="KNC30465.1"/>
    </source>
</evidence>
<gene>
    <name evidence="1" type="ORF">FF38_08484</name>
</gene>
<reference evidence="1 2" key="1">
    <citation type="journal article" date="2015" name="Nat. Commun.">
        <title>Lucilia cuprina genome unlocks parasitic fly biology to underpin future interventions.</title>
        <authorList>
            <person name="Anstead C.A."/>
            <person name="Korhonen P.K."/>
            <person name="Young N.D."/>
            <person name="Hall R.S."/>
            <person name="Jex A.R."/>
            <person name="Murali S.C."/>
            <person name="Hughes D.S."/>
            <person name="Lee S.F."/>
            <person name="Perry T."/>
            <person name="Stroehlein A.J."/>
            <person name="Ansell B.R."/>
            <person name="Breugelmans B."/>
            <person name="Hofmann A."/>
            <person name="Qu J."/>
            <person name="Dugan S."/>
            <person name="Lee S.L."/>
            <person name="Chao H."/>
            <person name="Dinh H."/>
            <person name="Han Y."/>
            <person name="Doddapaneni H.V."/>
            <person name="Worley K.C."/>
            <person name="Muzny D.M."/>
            <person name="Ioannidis P."/>
            <person name="Waterhouse R.M."/>
            <person name="Zdobnov E.M."/>
            <person name="James P.J."/>
            <person name="Bagnall N.H."/>
            <person name="Kotze A.C."/>
            <person name="Gibbs R.A."/>
            <person name="Richards S."/>
            <person name="Batterham P."/>
            <person name="Gasser R.B."/>
        </authorList>
    </citation>
    <scope>NUCLEOTIDE SEQUENCE [LARGE SCALE GENOMIC DNA]</scope>
    <source>
        <strain evidence="1 2">LS</strain>
        <tissue evidence="1">Full body</tissue>
    </source>
</reference>
<evidence type="ECO:0000313" key="2">
    <source>
        <dbReference type="Proteomes" id="UP000037069"/>
    </source>
</evidence>
<accession>A0A0L0CDZ1</accession>
<protein>
    <submittedName>
        <fullName evidence="1">Uncharacterized protein</fullName>
    </submittedName>
</protein>
<name>A0A0L0CDZ1_LUCCU</name>
<comment type="caution">
    <text evidence="1">The sequence shown here is derived from an EMBL/GenBank/DDBJ whole genome shotgun (WGS) entry which is preliminary data.</text>
</comment>
<dbReference type="AlphaFoldDB" id="A0A0L0CDZ1"/>
<organism evidence="1 2">
    <name type="scientific">Lucilia cuprina</name>
    <name type="common">Green bottle fly</name>
    <name type="synonym">Australian sheep blowfly</name>
    <dbReference type="NCBI Taxonomy" id="7375"/>
    <lineage>
        <taxon>Eukaryota</taxon>
        <taxon>Metazoa</taxon>
        <taxon>Ecdysozoa</taxon>
        <taxon>Arthropoda</taxon>
        <taxon>Hexapoda</taxon>
        <taxon>Insecta</taxon>
        <taxon>Pterygota</taxon>
        <taxon>Neoptera</taxon>
        <taxon>Endopterygota</taxon>
        <taxon>Diptera</taxon>
        <taxon>Brachycera</taxon>
        <taxon>Muscomorpha</taxon>
        <taxon>Oestroidea</taxon>
        <taxon>Calliphoridae</taxon>
        <taxon>Luciliinae</taxon>
        <taxon>Lucilia</taxon>
    </lineage>
</organism>